<dbReference type="Gene3D" id="3.90.79.10">
    <property type="entry name" value="Nucleoside Triphosphate Pyrophosphohydrolase"/>
    <property type="match status" value="1"/>
</dbReference>
<evidence type="ECO:0000313" key="3">
    <source>
        <dbReference type="EMBL" id="TXL61452.1"/>
    </source>
</evidence>
<dbReference type="Pfam" id="PF00293">
    <property type="entry name" value="NUDIX"/>
    <property type="match status" value="1"/>
</dbReference>
<dbReference type="Proteomes" id="UP000321571">
    <property type="component" value="Unassembled WGS sequence"/>
</dbReference>
<dbReference type="InterPro" id="IPR000086">
    <property type="entry name" value="NUDIX_hydrolase_dom"/>
</dbReference>
<feature type="domain" description="Nudix hydrolase" evidence="2">
    <location>
        <begin position="45"/>
        <end position="181"/>
    </location>
</feature>
<accession>A0A5C8NJN2</accession>
<dbReference type="PANTHER" id="PTHR43736">
    <property type="entry name" value="ADP-RIBOSE PYROPHOSPHATASE"/>
    <property type="match status" value="1"/>
</dbReference>
<evidence type="ECO:0000313" key="4">
    <source>
        <dbReference type="Proteomes" id="UP000321571"/>
    </source>
</evidence>
<dbReference type="SUPFAM" id="SSF55811">
    <property type="entry name" value="Nudix"/>
    <property type="match status" value="1"/>
</dbReference>
<sequence length="185" mass="20275">MSLHADARAVLEAWEAPDDEQSRLRALYLQHLDAQPDGLLRTCHPDHVTASTLVISHDHTRAVLTLHDIVRLWLQTGGHCEADDLTLADAALREAREETGIDDLVLDPVPVLLSRHEVPCGPVRPSHHLDVQFVAVAPEGAEPVRSTESLDLAWFPLDDPPEPTDQSVRDLIAAASSRLRGTPSP</sequence>
<keyword evidence="4" id="KW-1185">Reference proteome</keyword>
<dbReference type="PANTHER" id="PTHR43736:SF1">
    <property type="entry name" value="DIHYDRONEOPTERIN TRIPHOSPHATE DIPHOSPHATASE"/>
    <property type="match status" value="1"/>
</dbReference>
<comment type="similarity">
    <text evidence="1">Belongs to the Nudix hydrolase family.</text>
</comment>
<proteinExistence type="inferred from homology"/>
<dbReference type="CDD" id="cd03674">
    <property type="entry name" value="NUDIX_Hydrolase"/>
    <property type="match status" value="1"/>
</dbReference>
<gene>
    <name evidence="3" type="ORF">FHP06_08480</name>
</gene>
<reference evidence="3 4" key="1">
    <citation type="submission" date="2019-06" db="EMBL/GenBank/DDBJ databases">
        <title>Aeromicrobium sp. nov., isolated from a maize field.</title>
        <authorList>
            <person name="Lin S.-Y."/>
            <person name="Tsai C.-F."/>
            <person name="Young C.-C."/>
        </authorList>
    </citation>
    <scope>NUCLEOTIDE SEQUENCE [LARGE SCALE GENOMIC DNA]</scope>
    <source>
        <strain evidence="3 4">CC-CFT486</strain>
    </source>
</reference>
<dbReference type="RefSeq" id="WP_147685737.1">
    <property type="nucleotide sequence ID" value="NZ_VDUX01000003.1"/>
</dbReference>
<evidence type="ECO:0000259" key="2">
    <source>
        <dbReference type="PROSITE" id="PS51462"/>
    </source>
</evidence>
<dbReference type="EMBL" id="VDUX01000003">
    <property type="protein sequence ID" value="TXL61452.1"/>
    <property type="molecule type" value="Genomic_DNA"/>
</dbReference>
<evidence type="ECO:0000256" key="1">
    <source>
        <dbReference type="ARBA" id="ARBA00005582"/>
    </source>
</evidence>
<protein>
    <submittedName>
        <fullName evidence="3">NUDIX domain-containing protein</fullName>
    </submittedName>
</protein>
<name>A0A5C8NJN2_9ACTN</name>
<dbReference type="AlphaFoldDB" id="A0A5C8NJN2"/>
<dbReference type="InterPro" id="IPR015797">
    <property type="entry name" value="NUDIX_hydrolase-like_dom_sf"/>
</dbReference>
<dbReference type="OrthoDB" id="129709at2"/>
<comment type="caution">
    <text evidence="3">The sequence shown here is derived from an EMBL/GenBank/DDBJ whole genome shotgun (WGS) entry which is preliminary data.</text>
</comment>
<organism evidence="3 4">
    <name type="scientific">Aeromicrobium terrae</name>
    <dbReference type="NCBI Taxonomy" id="2498846"/>
    <lineage>
        <taxon>Bacteria</taxon>
        <taxon>Bacillati</taxon>
        <taxon>Actinomycetota</taxon>
        <taxon>Actinomycetes</taxon>
        <taxon>Propionibacteriales</taxon>
        <taxon>Nocardioidaceae</taxon>
        <taxon>Aeromicrobium</taxon>
    </lineage>
</organism>
<dbReference type="PROSITE" id="PS51462">
    <property type="entry name" value="NUDIX"/>
    <property type="match status" value="1"/>
</dbReference>